<dbReference type="GO" id="GO:0004843">
    <property type="term" value="F:cysteine-type deubiquitinase activity"/>
    <property type="evidence" value="ECO:0007669"/>
    <property type="project" value="UniProtKB-UniRule"/>
</dbReference>
<feature type="region of interest" description="Disordered" evidence="15">
    <location>
        <begin position="86"/>
        <end position="191"/>
    </location>
</feature>
<comment type="subcellular location">
    <subcellularLocation>
        <location evidence="3">Cytoplasm</location>
    </subcellularLocation>
    <subcellularLocation>
        <location evidence="2">Nucleus</location>
    </subcellularLocation>
</comment>
<evidence type="ECO:0000313" key="18">
    <source>
        <dbReference type="Proteomes" id="UP000694389"/>
    </source>
</evidence>
<keyword evidence="6 14" id="KW-0645">Protease</keyword>
<keyword evidence="5" id="KW-0963">Cytoplasm</keyword>
<feature type="compositionally biased region" description="Polar residues" evidence="15">
    <location>
        <begin position="296"/>
        <end position="305"/>
    </location>
</feature>
<dbReference type="Pfam" id="PF00443">
    <property type="entry name" value="UCH"/>
    <property type="match status" value="1"/>
</dbReference>
<dbReference type="GO" id="GO:0005634">
    <property type="term" value="C:nucleus"/>
    <property type="evidence" value="ECO:0007669"/>
    <property type="project" value="UniProtKB-SubCell"/>
</dbReference>
<feature type="compositionally biased region" description="Acidic residues" evidence="15">
    <location>
        <begin position="561"/>
        <end position="578"/>
    </location>
</feature>
<keyword evidence="13" id="KW-0539">Nucleus</keyword>
<dbReference type="InterPro" id="IPR001394">
    <property type="entry name" value="Peptidase_C19_UCH"/>
</dbReference>
<keyword evidence="8 14" id="KW-0833">Ubl conjugation pathway</keyword>
<dbReference type="FunFam" id="3.90.70.10:FF:000015">
    <property type="entry name" value="Ubiquitin specific peptidase 10"/>
    <property type="match status" value="1"/>
</dbReference>
<dbReference type="InterPro" id="IPR028889">
    <property type="entry name" value="USP"/>
</dbReference>
<feature type="compositionally biased region" description="Low complexity" evidence="15">
    <location>
        <begin position="86"/>
        <end position="96"/>
    </location>
</feature>
<keyword evidence="12" id="KW-0234">DNA repair</keyword>
<dbReference type="GO" id="GO:0016579">
    <property type="term" value="P:protein deubiquitination"/>
    <property type="evidence" value="ECO:0007669"/>
    <property type="project" value="InterPro"/>
</dbReference>
<feature type="compositionally biased region" description="Low complexity" evidence="15">
    <location>
        <begin position="154"/>
        <end position="170"/>
    </location>
</feature>
<dbReference type="GeneTree" id="ENSGT00550000074994"/>
<proteinExistence type="inferred from homology"/>
<dbReference type="GO" id="GO:0010506">
    <property type="term" value="P:regulation of autophagy"/>
    <property type="evidence" value="ECO:0007669"/>
    <property type="project" value="TreeGrafter"/>
</dbReference>
<accession>A0A8C4HKZ4</accession>
<dbReference type="InterPro" id="IPR018200">
    <property type="entry name" value="USP_CS"/>
</dbReference>
<feature type="domain" description="USP" evidence="16">
    <location>
        <begin position="410"/>
        <end position="792"/>
    </location>
</feature>
<feature type="region of interest" description="Disordered" evidence="15">
    <location>
        <begin position="224"/>
        <end position="307"/>
    </location>
</feature>
<keyword evidence="7" id="KW-0227">DNA damage</keyword>
<comment type="similarity">
    <text evidence="4">Belongs to the peptidase C19 family. USP10 subfamily.</text>
</comment>
<evidence type="ECO:0000256" key="2">
    <source>
        <dbReference type="ARBA" id="ARBA00004123"/>
    </source>
</evidence>
<evidence type="ECO:0000256" key="1">
    <source>
        <dbReference type="ARBA" id="ARBA00000707"/>
    </source>
</evidence>
<dbReference type="PROSITE" id="PS00973">
    <property type="entry name" value="USP_2"/>
    <property type="match status" value="1"/>
</dbReference>
<evidence type="ECO:0000256" key="6">
    <source>
        <dbReference type="ARBA" id="ARBA00022670"/>
    </source>
</evidence>
<evidence type="ECO:0000256" key="13">
    <source>
        <dbReference type="ARBA" id="ARBA00023242"/>
    </source>
</evidence>
<organism evidence="17 18">
    <name type="scientific">Dicentrarchus labrax</name>
    <name type="common">European seabass</name>
    <name type="synonym">Morone labrax</name>
    <dbReference type="NCBI Taxonomy" id="13489"/>
    <lineage>
        <taxon>Eukaryota</taxon>
        <taxon>Metazoa</taxon>
        <taxon>Chordata</taxon>
        <taxon>Craniata</taxon>
        <taxon>Vertebrata</taxon>
        <taxon>Euteleostomi</taxon>
        <taxon>Actinopterygii</taxon>
        <taxon>Neopterygii</taxon>
        <taxon>Teleostei</taxon>
        <taxon>Neoteleostei</taxon>
        <taxon>Acanthomorphata</taxon>
        <taxon>Eupercaria</taxon>
        <taxon>Moronidae</taxon>
        <taxon>Dicentrarchus</taxon>
    </lineage>
</organism>
<evidence type="ECO:0000256" key="12">
    <source>
        <dbReference type="ARBA" id="ARBA00023204"/>
    </source>
</evidence>
<evidence type="ECO:0000256" key="7">
    <source>
        <dbReference type="ARBA" id="ARBA00022763"/>
    </source>
</evidence>
<evidence type="ECO:0000256" key="15">
    <source>
        <dbReference type="SAM" id="MobiDB-lite"/>
    </source>
</evidence>
<dbReference type="CDD" id="cd02257">
    <property type="entry name" value="Peptidase_C19"/>
    <property type="match status" value="1"/>
</dbReference>
<reference evidence="17" key="1">
    <citation type="submission" date="2025-08" db="UniProtKB">
        <authorList>
            <consortium name="Ensembl"/>
        </authorList>
    </citation>
    <scope>IDENTIFICATION</scope>
</reference>
<gene>
    <name evidence="17" type="primary">usp10</name>
</gene>
<dbReference type="Ensembl" id="ENSDLAT00005046596.2">
    <property type="protein sequence ID" value="ENSDLAP00005043627.1"/>
    <property type="gene ID" value="ENSDLAG00005018245.2"/>
</dbReference>
<dbReference type="Gene3D" id="3.90.70.10">
    <property type="entry name" value="Cysteine proteinases"/>
    <property type="match status" value="1"/>
</dbReference>
<dbReference type="PANTHER" id="PTHR24006:SF687">
    <property type="entry name" value="UBIQUITIN CARBOXYL-TERMINAL HYDROLASE 10"/>
    <property type="match status" value="1"/>
</dbReference>
<dbReference type="AlphaFoldDB" id="A0A8C4HKZ4"/>
<dbReference type="GO" id="GO:0005829">
    <property type="term" value="C:cytosol"/>
    <property type="evidence" value="ECO:0007669"/>
    <property type="project" value="TreeGrafter"/>
</dbReference>
<dbReference type="Proteomes" id="UP000694389">
    <property type="component" value="Unassembled WGS sequence"/>
</dbReference>
<keyword evidence="10 14" id="KW-0788">Thiol protease</keyword>
<evidence type="ECO:0000256" key="10">
    <source>
        <dbReference type="ARBA" id="ARBA00022807"/>
    </source>
</evidence>
<feature type="region of interest" description="Disordered" evidence="15">
    <location>
        <begin position="545"/>
        <end position="591"/>
    </location>
</feature>
<keyword evidence="11" id="KW-0072">Autophagy</keyword>
<dbReference type="PROSITE" id="PS00972">
    <property type="entry name" value="USP_1"/>
    <property type="match status" value="1"/>
</dbReference>
<dbReference type="PROSITE" id="PS50235">
    <property type="entry name" value="USP_3"/>
    <property type="match status" value="1"/>
</dbReference>
<dbReference type="InterPro" id="IPR050164">
    <property type="entry name" value="Peptidase_C19"/>
</dbReference>
<dbReference type="GO" id="GO:0006508">
    <property type="term" value="P:proteolysis"/>
    <property type="evidence" value="ECO:0007669"/>
    <property type="project" value="UniProtKB-KW"/>
</dbReference>
<keyword evidence="18" id="KW-1185">Reference proteome</keyword>
<comment type="catalytic activity">
    <reaction evidence="1 14">
        <text>Thiol-dependent hydrolysis of ester, thioester, amide, peptide and isopeptide bonds formed by the C-terminal Gly of ubiquitin (a 76-residue protein attached to proteins as an intracellular targeting signal).</text>
        <dbReference type="EC" id="3.4.19.12"/>
    </reaction>
</comment>
<evidence type="ECO:0000256" key="8">
    <source>
        <dbReference type="ARBA" id="ARBA00022786"/>
    </source>
</evidence>
<evidence type="ECO:0000256" key="11">
    <source>
        <dbReference type="ARBA" id="ARBA00023006"/>
    </source>
</evidence>
<feature type="compositionally biased region" description="Polar residues" evidence="15">
    <location>
        <begin position="240"/>
        <end position="256"/>
    </location>
</feature>
<dbReference type="SUPFAM" id="SSF54001">
    <property type="entry name" value="Cysteine proteinases"/>
    <property type="match status" value="1"/>
</dbReference>
<evidence type="ECO:0000259" key="16">
    <source>
        <dbReference type="PROSITE" id="PS50235"/>
    </source>
</evidence>
<dbReference type="GO" id="GO:0006281">
    <property type="term" value="P:DNA repair"/>
    <property type="evidence" value="ECO:0007669"/>
    <property type="project" value="UniProtKB-KW"/>
</dbReference>
<evidence type="ECO:0000313" key="17">
    <source>
        <dbReference type="Ensembl" id="ENSDLAP00005043627.1"/>
    </source>
</evidence>
<reference evidence="17" key="2">
    <citation type="submission" date="2025-09" db="UniProtKB">
        <authorList>
            <consortium name="Ensembl"/>
        </authorList>
    </citation>
    <scope>IDENTIFICATION</scope>
</reference>
<dbReference type="PANTHER" id="PTHR24006">
    <property type="entry name" value="UBIQUITIN CARBOXYL-TERMINAL HYDROLASE"/>
    <property type="match status" value="1"/>
</dbReference>
<name>A0A8C4HKZ4_DICLA</name>
<keyword evidence="9 14" id="KW-0378">Hydrolase</keyword>
<evidence type="ECO:0000256" key="9">
    <source>
        <dbReference type="ARBA" id="ARBA00022801"/>
    </source>
</evidence>
<dbReference type="GO" id="GO:0030330">
    <property type="term" value="P:DNA damage response, signal transduction by p53 class mediator"/>
    <property type="evidence" value="ECO:0007669"/>
    <property type="project" value="TreeGrafter"/>
</dbReference>
<evidence type="ECO:0000256" key="5">
    <source>
        <dbReference type="ARBA" id="ARBA00022490"/>
    </source>
</evidence>
<protein>
    <recommendedName>
        <fullName evidence="14">Ubiquitin carboxyl-terminal hydrolase</fullName>
        <ecNumber evidence="14">3.4.19.12</ecNumber>
    </recommendedName>
</protein>
<evidence type="ECO:0000256" key="4">
    <source>
        <dbReference type="ARBA" id="ARBA00005427"/>
    </source>
</evidence>
<evidence type="ECO:0000256" key="3">
    <source>
        <dbReference type="ARBA" id="ARBA00004496"/>
    </source>
</evidence>
<dbReference type="EC" id="3.4.19.12" evidence="14"/>
<dbReference type="GO" id="GO:0006914">
    <property type="term" value="P:autophagy"/>
    <property type="evidence" value="ECO:0007669"/>
    <property type="project" value="UniProtKB-KW"/>
</dbReference>
<dbReference type="InterPro" id="IPR038765">
    <property type="entry name" value="Papain-like_cys_pep_sf"/>
</dbReference>
<sequence>NAVHSCFNLYIFGEFSPDEINQFFVTPRCYVEVRSRITISEDYQRIEFGVDEVMDSKPIGVNDPLYKVSSTLNPQAPEFILGCQSTQKAQQTAPPAADVPDGAHFNSLDGPDSEASALDNHQACQDIDGLPGSLGQRERKKKKKRPPGYYNYLDPSTGSSNNSSSAADGTPVTALVNGHALGGPHHSAEDVDGKALSGAELSTPGSVSAATSTAAVAAAKFVPTSTANQRTCDSPDDSSLELTSGAASLSDGNNATSSSSSSSQSRGMTEGPRTADQQPDNFAPQNGQKEDCESGEQAQQVSPDSAAQLVVTEQAHSPAIPAAPSANLPKSWASLFHNSKPLPGGPQAFVEVKNVVEVVSPSLATPEQPEKVGEVRDGPVHVSEDPMAPKLAELIENVKLIHKPVSLQPRGLINKGNWCYINATLQALIACPPMYHLMKSIPLHNETQRPCTSTPMMDNFVRLVNEFNNMPVPSKAKQQAVGDKVMKDIRPGVPFEPNYIYRLLTLIKSSLSEKGRQEDAEEYLGFTLNGLHEEMLALKKLISPQEEKAPTPNGPESQPGVEEDVADKEEEGSEDEWEQVGPRNKTSITRQADFVRTPITDIFGGHIRSVVYQQNSKESATLQPFFTLQLDIQSEKIRTVQEALETLVARESVQGYTSKTKQEIEISRRVTLEELPPVLVLHLKRFVFEKTGGCQKLTKNIEYPVDLEISKDLLSSGVRSKVVKGQRTYRLFAVVYHHGNSATGGHYTTDVFHIGLNGWLRIDDQTVKVINQYQVVKQTAERTAYLLYYRRVDLL</sequence>
<feature type="compositionally biased region" description="Polar residues" evidence="15">
    <location>
        <begin position="275"/>
        <end position="287"/>
    </location>
</feature>
<evidence type="ECO:0000256" key="14">
    <source>
        <dbReference type="RuleBase" id="RU366025"/>
    </source>
</evidence>